<feature type="transmembrane region" description="Helical" evidence="9">
    <location>
        <begin position="128"/>
        <end position="153"/>
    </location>
</feature>
<dbReference type="GO" id="GO:0016020">
    <property type="term" value="C:membrane"/>
    <property type="evidence" value="ECO:0007669"/>
    <property type="project" value="UniProtKB-SubCell"/>
</dbReference>
<evidence type="ECO:0000256" key="6">
    <source>
        <dbReference type="ARBA" id="ARBA00022989"/>
    </source>
</evidence>
<evidence type="ECO:0000256" key="5">
    <source>
        <dbReference type="ARBA" id="ARBA00022692"/>
    </source>
</evidence>
<accession>A0A1W7RA41</accession>
<feature type="transmembrane region" description="Helical" evidence="9">
    <location>
        <begin position="165"/>
        <end position="183"/>
    </location>
</feature>
<feature type="transmembrane region" description="Helical" evidence="9">
    <location>
        <begin position="379"/>
        <end position="399"/>
    </location>
</feature>
<evidence type="ECO:0000256" key="2">
    <source>
        <dbReference type="ARBA" id="ARBA00022448"/>
    </source>
</evidence>
<keyword evidence="6 9" id="KW-1133">Transmembrane helix</keyword>
<protein>
    <submittedName>
        <fullName evidence="11">Sodium/potassium/calcium exchanger 6, mitochondrial</fullName>
    </submittedName>
</protein>
<proteinExistence type="predicted"/>
<keyword evidence="4" id="KW-0406">Ion transport</keyword>
<evidence type="ECO:0000256" key="4">
    <source>
        <dbReference type="ARBA" id="ARBA00022568"/>
    </source>
</evidence>
<dbReference type="InterPro" id="IPR051359">
    <property type="entry name" value="CaCA_antiporter"/>
</dbReference>
<feature type="transmembrane region" description="Helical" evidence="9">
    <location>
        <begin position="411"/>
        <end position="428"/>
    </location>
</feature>
<feature type="transmembrane region" description="Helical" evidence="9">
    <location>
        <begin position="189"/>
        <end position="208"/>
    </location>
</feature>
<keyword evidence="4" id="KW-0109">Calcium transport</keyword>
<feature type="transmembrane region" description="Helical" evidence="9">
    <location>
        <begin position="548"/>
        <end position="571"/>
    </location>
</feature>
<feature type="domain" description="Sodium/calcium exchanger membrane region" evidence="10">
    <location>
        <begin position="415"/>
        <end position="564"/>
    </location>
</feature>
<feature type="transmembrane region" description="Helical" evidence="9">
    <location>
        <begin position="57"/>
        <end position="77"/>
    </location>
</feature>
<name>A0A1W7RA41_9SCOR</name>
<feature type="domain" description="Sodium/calcium exchanger membrane region" evidence="10">
    <location>
        <begin position="64"/>
        <end position="203"/>
    </location>
</feature>
<dbReference type="PANTHER" id="PTHR12266:SF0">
    <property type="entry name" value="MITOCHONDRIAL SODIUM_CALCIUM EXCHANGER PROTEIN"/>
    <property type="match status" value="1"/>
</dbReference>
<organism evidence="11">
    <name type="scientific">Hadrurus spadix</name>
    <dbReference type="NCBI Taxonomy" id="141984"/>
    <lineage>
        <taxon>Eukaryota</taxon>
        <taxon>Metazoa</taxon>
        <taxon>Ecdysozoa</taxon>
        <taxon>Arthropoda</taxon>
        <taxon>Chelicerata</taxon>
        <taxon>Arachnida</taxon>
        <taxon>Scorpiones</taxon>
        <taxon>Iurida</taxon>
        <taxon>Iuroidea</taxon>
        <taxon>Hadrurus</taxon>
    </lineage>
</organism>
<reference evidence="11" key="1">
    <citation type="submission" date="2016-11" db="EMBL/GenBank/DDBJ databases">
        <title>Venom-gland transcriptomics and venom proteomics of the black-back scorpion (Hadrurus spadix) reveal detectability challenges and an unexplored realm of animal toxin diversity.</title>
        <authorList>
            <person name="Rokyta D.R."/>
            <person name="Ward M.J."/>
        </authorList>
    </citation>
    <scope>NUCLEOTIDE SEQUENCE</scope>
    <source>
        <tissue evidence="11">Venom gland</tissue>
    </source>
</reference>
<dbReference type="InterPro" id="IPR004837">
    <property type="entry name" value="NaCa_Exmemb"/>
</dbReference>
<feature type="compositionally biased region" description="Basic and acidic residues" evidence="8">
    <location>
        <begin position="227"/>
        <end position="240"/>
    </location>
</feature>
<feature type="region of interest" description="Disordered" evidence="8">
    <location>
        <begin position="219"/>
        <end position="242"/>
    </location>
</feature>
<dbReference type="PANTHER" id="PTHR12266">
    <property type="entry name" value="NA+/CA2+ K+ INDEPENDENT EXCHANGER"/>
    <property type="match status" value="1"/>
</dbReference>
<evidence type="ECO:0000256" key="3">
    <source>
        <dbReference type="ARBA" id="ARBA00022449"/>
    </source>
</evidence>
<evidence type="ECO:0000313" key="11">
    <source>
        <dbReference type="EMBL" id="JAV48022.1"/>
    </source>
</evidence>
<evidence type="ECO:0000256" key="7">
    <source>
        <dbReference type="ARBA" id="ARBA00023136"/>
    </source>
</evidence>
<dbReference type="AlphaFoldDB" id="A0A1W7RA41"/>
<dbReference type="InterPro" id="IPR044880">
    <property type="entry name" value="NCX_ion-bd_dom_sf"/>
</dbReference>
<evidence type="ECO:0000256" key="9">
    <source>
        <dbReference type="SAM" id="Phobius"/>
    </source>
</evidence>
<feature type="transmembrane region" description="Helical" evidence="9">
    <location>
        <begin position="478"/>
        <end position="504"/>
    </location>
</feature>
<dbReference type="EMBL" id="GFAH01000367">
    <property type="protein sequence ID" value="JAV48022.1"/>
    <property type="molecule type" value="Transcribed_RNA"/>
</dbReference>
<sequence length="572" mass="63832">MENNVTLYLQSCKHVHHLESHSRCHFVKKVEDCLPTSGGLDYVKFTYCSLGEDGTPWAISLTLMWLGLLFVALGVTADDFLCPALVVITKTLGLSDNIAGITFLSLGNGAPDIFTSVIGVLQGRAPMIIGQLFGGGVFVTTVVAGSICIYKSFNLMQRPFLRDTIFYIVAIYWVFCVCYYGKINLVHSIGFILFYGIYILTVIIGRYLNKKYCKKYPSSQYGSTDTVLRDSDGQSDDRVASTDNGDALIEGLMLRRSFTANRCNILRSTEGLDQTAQLDGVKEKGQVSEEDEKRGICKEFLYHICPLNLATWHESGCFWRSFEVIKIPTYLLLKLTVPVVDCENFKNNWCRILNTTHCVTGPLLMAFVTRRATALVGDLFPVWAIILIFSIVVAVAVYFTTENDRAPAYHWAFGYFGFLVSVFWIYALTKEITIILRAIGIVFNISDVILGLTLMAWGNSIGDLITNISVARQGFPRMGFSACYGSPLSTLLLGLGIAFTIHIIHNNTSSIEIQRNFLMTLLYGVLSFILVSTLVAMMILKFETKRWYGIYLLIIYGMFLGFAILVEIGVLA</sequence>
<keyword evidence="5 9" id="KW-0812">Transmembrane</keyword>
<feature type="transmembrane region" description="Helical" evidence="9">
    <location>
        <begin position="435"/>
        <end position="458"/>
    </location>
</feature>
<dbReference type="GO" id="GO:0006874">
    <property type="term" value="P:intracellular calcium ion homeostasis"/>
    <property type="evidence" value="ECO:0007669"/>
    <property type="project" value="TreeGrafter"/>
</dbReference>
<evidence type="ECO:0000256" key="8">
    <source>
        <dbReference type="SAM" id="MobiDB-lite"/>
    </source>
</evidence>
<dbReference type="Gene3D" id="1.20.1420.30">
    <property type="entry name" value="NCX, central ion-binding region"/>
    <property type="match status" value="2"/>
</dbReference>
<comment type="subcellular location">
    <subcellularLocation>
        <location evidence="1">Membrane</location>
        <topology evidence="1">Multi-pass membrane protein</topology>
    </subcellularLocation>
</comment>
<evidence type="ECO:0000259" key="10">
    <source>
        <dbReference type="Pfam" id="PF01699"/>
    </source>
</evidence>
<keyword evidence="3" id="KW-0050">Antiport</keyword>
<evidence type="ECO:0000256" key="1">
    <source>
        <dbReference type="ARBA" id="ARBA00004141"/>
    </source>
</evidence>
<dbReference type="Pfam" id="PF01699">
    <property type="entry name" value="Na_Ca_ex"/>
    <property type="match status" value="2"/>
</dbReference>
<keyword evidence="7 9" id="KW-0472">Membrane</keyword>
<keyword evidence="4" id="KW-0106">Calcium</keyword>
<dbReference type="GO" id="GO:0005432">
    <property type="term" value="F:calcium:sodium antiporter activity"/>
    <property type="evidence" value="ECO:0007669"/>
    <property type="project" value="TreeGrafter"/>
</dbReference>
<keyword evidence="2" id="KW-0813">Transport</keyword>
<feature type="transmembrane region" description="Helical" evidence="9">
    <location>
        <begin position="516"/>
        <end position="542"/>
    </location>
</feature>